<dbReference type="RefSeq" id="WP_344608269.1">
    <property type="nucleotide sequence ID" value="NZ_BAAAHE010000044.1"/>
</dbReference>
<keyword evidence="2" id="KW-0676">Redox-active center</keyword>
<dbReference type="InterPro" id="IPR036249">
    <property type="entry name" value="Thioredoxin-like_sf"/>
</dbReference>
<feature type="region of interest" description="Disordered" evidence="3">
    <location>
        <begin position="1"/>
        <end position="67"/>
    </location>
</feature>
<reference evidence="6" key="1">
    <citation type="journal article" date="2019" name="Int. J. Syst. Evol. Microbiol.">
        <title>The Global Catalogue of Microorganisms (GCM) 10K type strain sequencing project: providing services to taxonomists for standard genome sequencing and annotation.</title>
        <authorList>
            <consortium name="The Broad Institute Genomics Platform"/>
            <consortium name="The Broad Institute Genome Sequencing Center for Infectious Disease"/>
            <person name="Wu L."/>
            <person name="Ma J."/>
        </authorList>
    </citation>
    <scope>NUCLEOTIDE SEQUENCE [LARGE SCALE GENOMIC DNA]</scope>
    <source>
        <strain evidence="6">JCM 10671</strain>
    </source>
</reference>
<accession>A0ABP3SGP0</accession>
<evidence type="ECO:0000259" key="4">
    <source>
        <dbReference type="PROSITE" id="PS51352"/>
    </source>
</evidence>
<gene>
    <name evidence="5" type="ORF">GCM10009547_41100</name>
</gene>
<dbReference type="Gene3D" id="3.40.30.10">
    <property type="entry name" value="Glutaredoxin"/>
    <property type="match status" value="1"/>
</dbReference>
<evidence type="ECO:0000256" key="3">
    <source>
        <dbReference type="SAM" id="MobiDB-lite"/>
    </source>
</evidence>
<dbReference type="PANTHER" id="PTHR45663:SF11">
    <property type="entry name" value="GEO12009P1"/>
    <property type="match status" value="1"/>
</dbReference>
<evidence type="ECO:0000313" key="6">
    <source>
        <dbReference type="Proteomes" id="UP001500957"/>
    </source>
</evidence>
<dbReference type="InterPro" id="IPR013766">
    <property type="entry name" value="Thioredoxin_domain"/>
</dbReference>
<dbReference type="Gene3D" id="1.25.40.10">
    <property type="entry name" value="Tetratricopeptide repeat domain"/>
    <property type="match status" value="1"/>
</dbReference>
<evidence type="ECO:0000313" key="5">
    <source>
        <dbReference type="EMBL" id="GAA0632991.1"/>
    </source>
</evidence>
<comment type="similarity">
    <text evidence="1">Belongs to the thioredoxin family.</text>
</comment>
<protein>
    <submittedName>
        <fullName evidence="5">Tetratricopeptide repeat protein</fullName>
    </submittedName>
</protein>
<evidence type="ECO:0000256" key="1">
    <source>
        <dbReference type="ARBA" id="ARBA00008987"/>
    </source>
</evidence>
<name>A0ABP3SGP0_9ACTN</name>
<sequence>MAQPPSPRIPTHGAVDLSALKARPTRPGEIPEPPARSAPPLAAGSALGVGPEHTGGADAGAAGHGGNPWVVEVTEENFGTEVMTTSMTVPVVIDFWAGWCQPCKQLAPIMEKLALEYEGRFLLATIDTDANQRLAQEIGIQSLPTILAVVGQQPVPLFQGALPEAQVRQYIEELLRVAAMNGVAGRAAPRGSAPAAAATSAEPVVPHADAYEAMVAGNLDEAEAKYAAVLADRPADRDAAEGLARVQLLQRVQGVDPDVALKTANERPADLAAVRLAADVEVASGIPEAGFTRLVEAIRVSGGDDRDALREHLLSLFAVLGADDPRVITARRALASALF</sequence>
<dbReference type="InterPro" id="IPR011990">
    <property type="entry name" value="TPR-like_helical_dom_sf"/>
</dbReference>
<dbReference type="SUPFAM" id="SSF52833">
    <property type="entry name" value="Thioredoxin-like"/>
    <property type="match status" value="1"/>
</dbReference>
<comment type="caution">
    <text evidence="5">The sequence shown here is derived from an EMBL/GenBank/DDBJ whole genome shotgun (WGS) entry which is preliminary data.</text>
</comment>
<dbReference type="CDD" id="cd02956">
    <property type="entry name" value="ybbN"/>
    <property type="match status" value="1"/>
</dbReference>
<dbReference type="PROSITE" id="PS51352">
    <property type="entry name" value="THIOREDOXIN_2"/>
    <property type="match status" value="1"/>
</dbReference>
<dbReference type="EMBL" id="BAAAHE010000044">
    <property type="protein sequence ID" value="GAA0632991.1"/>
    <property type="molecule type" value="Genomic_DNA"/>
</dbReference>
<dbReference type="Pfam" id="PF14561">
    <property type="entry name" value="TPR_20"/>
    <property type="match status" value="1"/>
</dbReference>
<dbReference type="Pfam" id="PF00085">
    <property type="entry name" value="Thioredoxin"/>
    <property type="match status" value="1"/>
</dbReference>
<organism evidence="5 6">
    <name type="scientific">Sporichthya brevicatena</name>
    <dbReference type="NCBI Taxonomy" id="171442"/>
    <lineage>
        <taxon>Bacteria</taxon>
        <taxon>Bacillati</taxon>
        <taxon>Actinomycetota</taxon>
        <taxon>Actinomycetes</taxon>
        <taxon>Sporichthyales</taxon>
        <taxon>Sporichthyaceae</taxon>
        <taxon>Sporichthya</taxon>
    </lineage>
</organism>
<keyword evidence="6" id="KW-1185">Reference proteome</keyword>
<proteinExistence type="inferred from homology"/>
<feature type="domain" description="Thioredoxin" evidence="4">
    <location>
        <begin position="32"/>
        <end position="176"/>
    </location>
</feature>
<dbReference type="PANTHER" id="PTHR45663">
    <property type="entry name" value="GEO12009P1"/>
    <property type="match status" value="1"/>
</dbReference>
<dbReference type="Proteomes" id="UP001500957">
    <property type="component" value="Unassembled WGS sequence"/>
</dbReference>
<evidence type="ECO:0000256" key="2">
    <source>
        <dbReference type="ARBA" id="ARBA00023284"/>
    </source>
</evidence>